<proteinExistence type="predicted"/>
<feature type="transmembrane region" description="Helical" evidence="1">
    <location>
        <begin position="12"/>
        <end position="44"/>
    </location>
</feature>
<dbReference type="AlphaFoldDB" id="S2NM68"/>
<sequence length="49" mass="5341">MINDHQSKPEMIAQVGIFGGCFVGCAFTTAILVLVGCWILRLLWNVAFG</sequence>
<dbReference type="PATRIC" id="fig|1256225.3.peg.2864"/>
<name>S2NM68_LACPA</name>
<gene>
    <name evidence="2" type="ORF">Lpp225_2769</name>
</gene>
<keyword evidence="1" id="KW-0472">Membrane</keyword>
<protein>
    <submittedName>
        <fullName evidence="2">Uncharacterized protein</fullName>
    </submittedName>
</protein>
<keyword evidence="1" id="KW-0812">Transmembrane</keyword>
<reference evidence="2 3" key="1">
    <citation type="journal article" date="2013" name="PLoS ONE">
        <title>Lactobacillus paracasei comparative genomics: towards species pan-genome definition and exploitation of diversity.</title>
        <authorList>
            <person name="Smokvina T."/>
            <person name="Wels M."/>
            <person name="Polka J."/>
            <person name="Chervaux C."/>
            <person name="Brisse S."/>
            <person name="Boekhorst J."/>
            <person name="van Hylckama Vlieg J.E."/>
            <person name="Siezen R.J."/>
        </authorList>
    </citation>
    <scope>NUCLEOTIDE SEQUENCE [LARGE SCALE GENOMIC DNA]</scope>
    <source>
        <strain evidence="2 3">Lpp225</strain>
    </source>
</reference>
<comment type="caution">
    <text evidence="2">The sequence shown here is derived from an EMBL/GenBank/DDBJ whole genome shotgun (WGS) entry which is preliminary data.</text>
</comment>
<keyword evidence="1" id="KW-1133">Transmembrane helix</keyword>
<evidence type="ECO:0000313" key="2">
    <source>
        <dbReference type="EMBL" id="EPC35981.1"/>
    </source>
</evidence>
<evidence type="ECO:0000313" key="3">
    <source>
        <dbReference type="Proteomes" id="UP000014270"/>
    </source>
</evidence>
<dbReference type="EMBL" id="ANMM01000029">
    <property type="protein sequence ID" value="EPC35981.1"/>
    <property type="molecule type" value="Genomic_DNA"/>
</dbReference>
<accession>S2NM68</accession>
<dbReference type="Proteomes" id="UP000014270">
    <property type="component" value="Unassembled WGS sequence"/>
</dbReference>
<evidence type="ECO:0000256" key="1">
    <source>
        <dbReference type="SAM" id="Phobius"/>
    </source>
</evidence>
<organism evidence="2 3">
    <name type="scientific">Lacticaseibacillus paracasei subsp. paracasei Lpp225</name>
    <dbReference type="NCBI Taxonomy" id="1256225"/>
    <lineage>
        <taxon>Bacteria</taxon>
        <taxon>Bacillati</taxon>
        <taxon>Bacillota</taxon>
        <taxon>Bacilli</taxon>
        <taxon>Lactobacillales</taxon>
        <taxon>Lactobacillaceae</taxon>
        <taxon>Lacticaseibacillus</taxon>
    </lineage>
</organism>